<dbReference type="InterPro" id="IPR002035">
    <property type="entry name" value="VWF_A"/>
</dbReference>
<dbReference type="GO" id="GO:0046872">
    <property type="term" value="F:metal ion binding"/>
    <property type="evidence" value="ECO:0007669"/>
    <property type="project" value="UniProtKB-KW"/>
</dbReference>
<keyword evidence="5" id="KW-0106">Calcium</keyword>
<sequence>MNLRTFKALIAATLLSLTLPIQAEDIDLFVGVPPSDDNDLPNILFIIDNSANWNRTQSNEEIFTSLKGALSSTFNGLQEDSVRVGVMLYNESGDGSGGYIRAAIRAMTEDNKDLYAALINSMQPGGSGDQGNNARPSLAMAEAWFYYSGGTPQTGGNISKADFTGNTTGNQASKNVYALAGNALSSRNATTYNQPPTVGTCSRNYIIFLSNGPANENTNSLTQSRNLLQQVGGNDATRTIPLSPSGQQDNLSDEWARFMKQSSYDITTYTIEVWPEEGRNGQGGGQGPAWTAVLQSMANVSGGRYFPIYSSTGDATTASQIADAVNTILSEIQSVNSVYASVSLPVSVNTQGTYLNQVFIGMFRPSEDASPRWHGNLKQYKLGYYPAGSTNLQTLDATNQPAINSSTGFITECSRSFWTPGTPDTYWANYGEDRLHCLISGLSPKSNSPDGNQVEKGGHGYMLRASAPDTRKVYVISSNTSATTELSTSSVSRTQLGIPDATDAEHSALINWIRGTNNVANDSLDGFRAQGLMRPSVHGDIVHSRPVAINFGSDSDPDVRVYYGGNDGLLRSIDGNPNGGNEVWAFLPQEFYGKAKRLRDNAPAIYYPGLTTDGAIRKDYGFDGPVTAYQNGNQAWIFASMRRGGRSIYAFDVSERDDQPSLKWHIGCPGNSCASSDYEAIGQTWASPALVTAAGYTTGTNYDPILLVGGGYDPCEDAQPNTCNADSKGNRLYVIDASTGGLLKEFTTGRGVVADVTPVKDQNGRLMYGYTADLGGNVYRLSGPNGAPIANYEPDDWALTRIASLGCDTTATCSENRKFMYAPDVVFEGNTYYLLLGSGDREKPIGNAGGTQNHFFMLMDRPEDSTWLSSETGNCDTQSLLCLNSLLPINSDATPSDADLNGKKGWHLVMNPKEQVVTSAITVFGTVTFSTHEPTPPQAGQCSNNLGIARVYNINYLNAAPANGTNQRSEMIPGGGLPPSPVAGMVRLDDDTTVPFIIGSDPSSPLAGRQPEAPELAGAPKGRVYWNLEE</sequence>
<evidence type="ECO:0000256" key="7">
    <source>
        <dbReference type="SAM" id="MobiDB-lite"/>
    </source>
</evidence>
<dbReference type="Gene3D" id="3.40.50.410">
    <property type="entry name" value="von Willebrand factor, type A domain"/>
    <property type="match status" value="1"/>
</dbReference>
<evidence type="ECO:0000256" key="5">
    <source>
        <dbReference type="ARBA" id="ARBA00022837"/>
    </source>
</evidence>
<keyword evidence="3" id="KW-1029">Fimbrium biogenesis</keyword>
<evidence type="ECO:0000256" key="1">
    <source>
        <dbReference type="ARBA" id="ARBA00004561"/>
    </source>
</evidence>
<evidence type="ECO:0000313" key="10">
    <source>
        <dbReference type="EMBL" id="RHW22954.1"/>
    </source>
</evidence>
<feature type="region of interest" description="Disordered" evidence="7">
    <location>
        <begin position="1000"/>
        <end position="1030"/>
    </location>
</feature>
<feature type="domain" description="VWFA" evidence="9">
    <location>
        <begin position="42"/>
        <end position="332"/>
    </location>
</feature>
<dbReference type="InterPro" id="IPR036465">
    <property type="entry name" value="vWFA_dom_sf"/>
</dbReference>
<dbReference type="EMBL" id="QJSA01000001">
    <property type="protein sequence ID" value="RHW22954.1"/>
    <property type="molecule type" value="Genomic_DNA"/>
</dbReference>
<protein>
    <submittedName>
        <fullName evidence="10">Pilus assembly protein PilY</fullName>
    </submittedName>
</protein>
<evidence type="ECO:0000256" key="4">
    <source>
        <dbReference type="ARBA" id="ARBA00022723"/>
    </source>
</evidence>
<dbReference type="GO" id="GO:0009289">
    <property type="term" value="C:pilus"/>
    <property type="evidence" value="ECO:0007669"/>
    <property type="project" value="UniProtKB-SubCell"/>
</dbReference>
<evidence type="ECO:0000256" key="8">
    <source>
        <dbReference type="SAM" id="SignalP"/>
    </source>
</evidence>
<dbReference type="Proteomes" id="UP000265745">
    <property type="component" value="Unassembled WGS sequence"/>
</dbReference>
<feature type="signal peptide" evidence="8">
    <location>
        <begin position="1"/>
        <end position="23"/>
    </location>
</feature>
<keyword evidence="4" id="KW-0479">Metal-binding</keyword>
<evidence type="ECO:0000256" key="2">
    <source>
        <dbReference type="ARBA" id="ARBA00008387"/>
    </source>
</evidence>
<dbReference type="SUPFAM" id="SSF50998">
    <property type="entry name" value="Quinoprotein alcohol dehydrogenase-like"/>
    <property type="match status" value="1"/>
</dbReference>
<dbReference type="Pfam" id="PF05567">
    <property type="entry name" value="T4P_PilY1"/>
    <property type="match status" value="1"/>
</dbReference>
<dbReference type="SUPFAM" id="SSF53300">
    <property type="entry name" value="vWA-like"/>
    <property type="match status" value="1"/>
</dbReference>
<dbReference type="RefSeq" id="WP_119700453.1">
    <property type="nucleotide sequence ID" value="NZ_QJSA01000001.1"/>
</dbReference>
<name>A0A396S594_9PSED</name>
<comment type="similarity">
    <text evidence="2">Belongs to the PilY1 family.</text>
</comment>
<evidence type="ECO:0000256" key="3">
    <source>
        <dbReference type="ARBA" id="ARBA00022558"/>
    </source>
</evidence>
<evidence type="ECO:0000256" key="6">
    <source>
        <dbReference type="ARBA" id="ARBA00023263"/>
    </source>
</evidence>
<accession>A0A396S594</accession>
<gene>
    <name evidence="10" type="ORF">C2846_00655</name>
</gene>
<organism evidence="10 11">
    <name type="scientific">Pseudomonas jilinensis</name>
    <dbReference type="NCBI Taxonomy" id="2078689"/>
    <lineage>
        <taxon>Bacteria</taxon>
        <taxon>Pseudomonadati</taxon>
        <taxon>Pseudomonadota</taxon>
        <taxon>Gammaproteobacteria</taxon>
        <taxon>Pseudomonadales</taxon>
        <taxon>Pseudomonadaceae</taxon>
        <taxon>Pseudomonas</taxon>
    </lineage>
</organism>
<keyword evidence="6" id="KW-0281">Fimbrium</keyword>
<evidence type="ECO:0000313" key="11">
    <source>
        <dbReference type="Proteomes" id="UP000265745"/>
    </source>
</evidence>
<comment type="caution">
    <text evidence="10">The sequence shown here is derived from an EMBL/GenBank/DDBJ whole genome shotgun (WGS) entry which is preliminary data.</text>
</comment>
<dbReference type="InterPro" id="IPR011047">
    <property type="entry name" value="Quinoprotein_ADH-like_sf"/>
</dbReference>
<keyword evidence="11" id="KW-1185">Reference proteome</keyword>
<keyword evidence="8" id="KW-0732">Signal</keyword>
<evidence type="ECO:0000259" key="9">
    <source>
        <dbReference type="PROSITE" id="PS50234"/>
    </source>
</evidence>
<comment type="subcellular location">
    <subcellularLocation>
        <location evidence="1">Fimbrium</location>
    </subcellularLocation>
</comment>
<feature type="chain" id="PRO_5017216896" evidence="8">
    <location>
        <begin position="24"/>
        <end position="1030"/>
    </location>
</feature>
<dbReference type="AlphaFoldDB" id="A0A396S594"/>
<reference evidence="10 11" key="1">
    <citation type="submission" date="2018-06" db="EMBL/GenBank/DDBJ databases">
        <title>Pseudomonas jilinensis sp. nov., isolated from the production water of Jilin Oilfield in China.</title>
        <authorList>
            <person name="Wang J."/>
        </authorList>
    </citation>
    <scope>NUCLEOTIDE SEQUENCE [LARGE SCALE GENOMIC DNA]</scope>
    <source>
        <strain evidence="10 11">JS15-10A1</strain>
    </source>
</reference>
<dbReference type="PROSITE" id="PS50234">
    <property type="entry name" value="VWFA"/>
    <property type="match status" value="1"/>
</dbReference>
<dbReference type="InterPro" id="IPR008707">
    <property type="entry name" value="B-propeller_PilY1"/>
</dbReference>
<dbReference type="OrthoDB" id="7156875at2"/>
<proteinExistence type="inferred from homology"/>